<dbReference type="EMBL" id="BK032823">
    <property type="protein sequence ID" value="DAF62394.1"/>
    <property type="molecule type" value="Genomic_DNA"/>
</dbReference>
<name>A0A8S5TI04_9CAUD</name>
<evidence type="ECO:0000313" key="1">
    <source>
        <dbReference type="EMBL" id="DAF62394.1"/>
    </source>
</evidence>
<organism evidence="1">
    <name type="scientific">Myoviridae sp. ctIty1</name>
    <dbReference type="NCBI Taxonomy" id="2827673"/>
    <lineage>
        <taxon>Viruses</taxon>
        <taxon>Duplodnaviria</taxon>
        <taxon>Heunggongvirae</taxon>
        <taxon>Uroviricota</taxon>
        <taxon>Caudoviricetes</taxon>
    </lineage>
</organism>
<sequence length="67" mass="7650">MNSSFVIGFVFGAAALYMYSDTVRRNVAITNRELELLLANKRELDRLVTEALIRRGITLDEYGNVLR</sequence>
<protein>
    <submittedName>
        <fullName evidence="1">Uncharacterized protein</fullName>
    </submittedName>
</protein>
<accession>A0A8S5TI04</accession>
<proteinExistence type="predicted"/>
<reference evidence="1" key="1">
    <citation type="journal article" date="2021" name="Proc. Natl. Acad. Sci. U.S.A.">
        <title>A Catalog of Tens of Thousands of Viruses from Human Metagenomes Reveals Hidden Associations with Chronic Diseases.</title>
        <authorList>
            <person name="Tisza M.J."/>
            <person name="Buck C.B."/>
        </authorList>
    </citation>
    <scope>NUCLEOTIDE SEQUENCE</scope>
    <source>
        <strain evidence="1">CtIty1</strain>
    </source>
</reference>